<feature type="region of interest" description="Disordered" evidence="7">
    <location>
        <begin position="372"/>
        <end position="391"/>
    </location>
</feature>
<feature type="compositionally biased region" description="Gly residues" evidence="7">
    <location>
        <begin position="523"/>
        <end position="532"/>
    </location>
</feature>
<evidence type="ECO:0000313" key="11">
    <source>
        <dbReference type="Proteomes" id="UP000239649"/>
    </source>
</evidence>
<dbReference type="InterPro" id="IPR049625">
    <property type="entry name" value="Glyco_transf_61_cat"/>
</dbReference>
<evidence type="ECO:0000256" key="2">
    <source>
        <dbReference type="ARBA" id="ARBA00022664"/>
    </source>
</evidence>
<dbReference type="InterPro" id="IPR000504">
    <property type="entry name" value="RRM_dom"/>
</dbReference>
<evidence type="ECO:0000259" key="9">
    <source>
        <dbReference type="PROSITE" id="PS50174"/>
    </source>
</evidence>
<dbReference type="STRING" id="554055.A0A2P6V4B5"/>
<dbReference type="GO" id="GO:0016757">
    <property type="term" value="F:glycosyltransferase activity"/>
    <property type="evidence" value="ECO:0007669"/>
    <property type="project" value="InterPro"/>
</dbReference>
<dbReference type="Proteomes" id="UP000239649">
    <property type="component" value="Unassembled WGS sequence"/>
</dbReference>
<comment type="subcellular location">
    <subcellularLocation>
        <location evidence="1">Nucleus</location>
    </subcellularLocation>
</comment>
<dbReference type="SMART" id="SM00443">
    <property type="entry name" value="G_patch"/>
    <property type="match status" value="1"/>
</dbReference>
<dbReference type="InterPro" id="IPR040052">
    <property type="entry name" value="RBM17"/>
</dbReference>
<feature type="compositionally biased region" description="Basic and acidic residues" evidence="7">
    <location>
        <begin position="14"/>
        <end position="30"/>
    </location>
</feature>
<dbReference type="Pfam" id="PF01585">
    <property type="entry name" value="G-patch"/>
    <property type="match status" value="1"/>
</dbReference>
<evidence type="ECO:0000256" key="3">
    <source>
        <dbReference type="ARBA" id="ARBA00022884"/>
    </source>
</evidence>
<reference evidence="10 11" key="1">
    <citation type="journal article" date="2018" name="Plant J.">
        <title>Genome sequences of Chlorella sorokiniana UTEX 1602 and Micractinium conductrix SAG 241.80: implications to maltose excretion by a green alga.</title>
        <authorList>
            <person name="Arriola M.B."/>
            <person name="Velmurugan N."/>
            <person name="Zhang Y."/>
            <person name="Plunkett M.H."/>
            <person name="Hondzo H."/>
            <person name="Barney B.M."/>
        </authorList>
    </citation>
    <scope>NUCLEOTIDE SEQUENCE [LARGE SCALE GENOMIC DNA]</scope>
    <source>
        <strain evidence="10 11">SAG 241.80</strain>
    </source>
</reference>
<dbReference type="PROSITE" id="PS50102">
    <property type="entry name" value="RRM"/>
    <property type="match status" value="1"/>
</dbReference>
<keyword evidence="3 6" id="KW-0694">RNA-binding</keyword>
<keyword evidence="4" id="KW-0508">mRNA splicing</keyword>
<dbReference type="EMBL" id="LHPF02000031">
    <property type="protein sequence ID" value="PSC68931.1"/>
    <property type="molecule type" value="Genomic_DNA"/>
</dbReference>
<feature type="region of interest" description="Disordered" evidence="7">
    <location>
        <begin position="168"/>
        <end position="196"/>
    </location>
</feature>
<dbReference type="InterPro" id="IPR003954">
    <property type="entry name" value="RRM_euk-type"/>
</dbReference>
<dbReference type="Pfam" id="PF04577">
    <property type="entry name" value="Glyco_transf_61"/>
    <property type="match status" value="1"/>
</dbReference>
<evidence type="ECO:0000256" key="4">
    <source>
        <dbReference type="ARBA" id="ARBA00023187"/>
    </source>
</evidence>
<dbReference type="Pfam" id="PF00076">
    <property type="entry name" value="RRM_1"/>
    <property type="match status" value="1"/>
</dbReference>
<dbReference type="InterPro" id="IPR000467">
    <property type="entry name" value="G_patch_dom"/>
</dbReference>
<feature type="domain" description="G-patch" evidence="9">
    <location>
        <begin position="326"/>
        <end position="372"/>
    </location>
</feature>
<dbReference type="AlphaFoldDB" id="A0A2P6V4B5"/>
<evidence type="ECO:0000256" key="7">
    <source>
        <dbReference type="SAM" id="MobiDB-lite"/>
    </source>
</evidence>
<feature type="region of interest" description="Disordered" evidence="7">
    <location>
        <begin position="60"/>
        <end position="96"/>
    </location>
</feature>
<dbReference type="PROSITE" id="PS50174">
    <property type="entry name" value="G_PATCH"/>
    <property type="match status" value="1"/>
</dbReference>
<feature type="region of interest" description="Disordered" evidence="7">
    <location>
        <begin position="513"/>
        <end position="536"/>
    </location>
</feature>
<dbReference type="PANTHER" id="PTHR13288">
    <property type="entry name" value="SPLICING FACTOR 45 SPF45"/>
    <property type="match status" value="1"/>
</dbReference>
<gene>
    <name evidence="10" type="ORF">C2E20_7518</name>
</gene>
<organism evidence="10 11">
    <name type="scientific">Micractinium conductrix</name>
    <dbReference type="NCBI Taxonomy" id="554055"/>
    <lineage>
        <taxon>Eukaryota</taxon>
        <taxon>Viridiplantae</taxon>
        <taxon>Chlorophyta</taxon>
        <taxon>core chlorophytes</taxon>
        <taxon>Trebouxiophyceae</taxon>
        <taxon>Chlorellales</taxon>
        <taxon>Chlorellaceae</taxon>
        <taxon>Chlorella clade</taxon>
        <taxon>Micractinium</taxon>
    </lineage>
</organism>
<keyword evidence="5" id="KW-0539">Nucleus</keyword>
<protein>
    <submittedName>
        <fullName evidence="10">DNA-damage-repair toleration chloroplastic-like</fullName>
    </submittedName>
</protein>
<dbReference type="GO" id="GO:0003723">
    <property type="term" value="F:RNA binding"/>
    <property type="evidence" value="ECO:0007669"/>
    <property type="project" value="UniProtKB-UniRule"/>
</dbReference>
<dbReference type="GO" id="GO:0045292">
    <property type="term" value="P:mRNA cis splicing, via spliceosome"/>
    <property type="evidence" value="ECO:0007669"/>
    <property type="project" value="InterPro"/>
</dbReference>
<feature type="region of interest" description="Disordered" evidence="7">
    <location>
        <begin position="1"/>
        <end position="33"/>
    </location>
</feature>
<dbReference type="InterPro" id="IPR035979">
    <property type="entry name" value="RBD_domain_sf"/>
</dbReference>
<dbReference type="PANTHER" id="PTHR13288:SF8">
    <property type="entry name" value="SPLICING FACTOR 45"/>
    <property type="match status" value="1"/>
</dbReference>
<evidence type="ECO:0000256" key="6">
    <source>
        <dbReference type="PROSITE-ProRule" id="PRU00176"/>
    </source>
</evidence>
<dbReference type="OrthoDB" id="5411533at2759"/>
<evidence type="ECO:0000256" key="5">
    <source>
        <dbReference type="ARBA" id="ARBA00023242"/>
    </source>
</evidence>
<feature type="domain" description="RRM" evidence="8">
    <location>
        <begin position="396"/>
        <end position="482"/>
    </location>
</feature>
<keyword evidence="2" id="KW-0507">mRNA processing</keyword>
<proteinExistence type="predicted"/>
<evidence type="ECO:0000313" key="10">
    <source>
        <dbReference type="EMBL" id="PSC68931.1"/>
    </source>
</evidence>
<dbReference type="SMART" id="SM00361">
    <property type="entry name" value="RRM_1"/>
    <property type="match status" value="1"/>
</dbReference>
<name>A0A2P6V4B5_9CHLO</name>
<feature type="compositionally biased region" description="Low complexity" evidence="7">
    <location>
        <begin position="219"/>
        <end position="241"/>
    </location>
</feature>
<sequence length="991" mass="105737">MASFGLYGGLPSTKDGKEGNADETPTKKEGWVGSGITAFAPAALAAKRAAALAASLAARGFGPAGRGRGREGPSPLSTGRGDGGGRGRGAAAAAKEAAQDGGSVLLAAASAHEGPITVTATAVPAMVPGMSLGQDIREEYDPAKPNDYDAVLRQREIQRREAEAEAERQERLREERQAAEARRREEEERRRQNEETLREMRELEALEMAREAQLGGGAAQPPAFAAATGQQQQQHGEQQDAAGEEARRAALALSGEEAWKRRGMPQVPAWQQQAAAAGGGGGGGSSSFGFISAAGAGLGSGGGGVGLGVDGGAAAPQPPAGNQPKGMSLAQKLMEKMGWKAGEGLGRNRQGMAAPLIMQKTDVRTGVIVSGAPPPGMEQPPSKRPRSASFNRPPTRVVLLTNMIGPGDVDQDLDREVGEECSKYGNVTNVMIFEATEPGFPEDQAVRIFVQFERVEEATKALVDLQGRFFAGREVEASFFEEARFENKDLAPRPEEEPGQPGIAFFQATITSSSSSSSSNVSSGGGGGGGGSDRCRALSSSAALAEEEAAWRRQPRYSTFSCVKRTRNWRDSTCKFSSICLNTSSMQFHYYVDPALRGVPLLHDKEGKPLFEFPEELVNAGHSHWEAPWRPAVVHGALPREGGRVKWAPSPQALLMLLRADQPFAAQARNFGHVLYDFTQALFNMQHLFGVYTPQAQPLLLPVGAHDQRKWHGELRKLFSNLRAEKSMAALHWNSPVEFAADYGEALLGGGGGGGGGGLVCFKSVLVGTGPLNRRVSQVDARPYRDAAACRLGLKEEPQQRPVITIMHKEGRRTVENSADIQAALQARYGGHVSVSMFACCDEHRLAVPQQVKLMSDTSILITPGGGLASVLNFLRPSATAITMTAYHSFANSTVPVDGLFYENMASPLIEMFPVTLAEYEGTSDRPRCELSRRRGRKDAGRVATGGALVNCNLRLGPQAIDRLAGRVDAALVRWAEQARRHDVLELLAAA</sequence>
<dbReference type="SUPFAM" id="SSF54928">
    <property type="entry name" value="RNA-binding domain, RBD"/>
    <property type="match status" value="1"/>
</dbReference>
<dbReference type="CDD" id="cd12647">
    <property type="entry name" value="RRM_UHM_SPF45"/>
    <property type="match status" value="1"/>
</dbReference>
<dbReference type="InterPro" id="IPR012677">
    <property type="entry name" value="Nucleotide-bd_a/b_plait_sf"/>
</dbReference>
<dbReference type="InterPro" id="IPR034653">
    <property type="entry name" value="SPF45_RRM"/>
</dbReference>
<evidence type="ECO:0000256" key="1">
    <source>
        <dbReference type="ARBA" id="ARBA00004123"/>
    </source>
</evidence>
<accession>A0A2P6V4B5</accession>
<dbReference type="Gene3D" id="3.30.70.330">
    <property type="match status" value="1"/>
</dbReference>
<dbReference type="GO" id="GO:0071011">
    <property type="term" value="C:precatalytic spliceosome"/>
    <property type="evidence" value="ECO:0007669"/>
    <property type="project" value="TreeGrafter"/>
</dbReference>
<evidence type="ECO:0000259" key="8">
    <source>
        <dbReference type="PROSITE" id="PS50102"/>
    </source>
</evidence>
<keyword evidence="11" id="KW-1185">Reference proteome</keyword>
<feature type="compositionally biased region" description="Low complexity" evidence="7">
    <location>
        <begin position="513"/>
        <end position="522"/>
    </location>
</feature>
<comment type="caution">
    <text evidence="10">The sequence shown here is derived from an EMBL/GenBank/DDBJ whole genome shotgun (WGS) entry which is preliminary data.</text>
</comment>
<dbReference type="FunFam" id="3.30.70.330:FF:000079">
    <property type="entry name" value="Putative splicing factor 45"/>
    <property type="match status" value="1"/>
</dbReference>
<feature type="region of interest" description="Disordered" evidence="7">
    <location>
        <begin position="212"/>
        <end position="249"/>
    </location>
</feature>